<name>A0A834IU85_RHYFE</name>
<reference evidence="1" key="1">
    <citation type="submission" date="2020-08" db="EMBL/GenBank/DDBJ databases">
        <title>Genome sequencing and assembly of the red palm weevil Rhynchophorus ferrugineus.</title>
        <authorList>
            <person name="Dias G.B."/>
            <person name="Bergman C.M."/>
            <person name="Manee M."/>
        </authorList>
    </citation>
    <scope>NUCLEOTIDE SEQUENCE</scope>
    <source>
        <strain evidence="1">AA-2017</strain>
        <tissue evidence="1">Whole larva</tissue>
    </source>
</reference>
<comment type="caution">
    <text evidence="1">The sequence shown here is derived from an EMBL/GenBank/DDBJ whole genome shotgun (WGS) entry which is preliminary data.</text>
</comment>
<dbReference type="Proteomes" id="UP000625711">
    <property type="component" value="Unassembled WGS sequence"/>
</dbReference>
<sequence length="134" mass="15503">MQRKLYWKVFRAKYLSTYCHARLSVRACDVKIKYGTVQHVRVVVVTCYPTKIDHFPITQNRILVSWMQKIPLMIKKICWNDDVDVSSMRRYYTGHFPIKNHALCGGVIKNHAKYKPVGDGGEISANSMNEIKVG</sequence>
<dbReference type="EMBL" id="JAACXV010000025">
    <property type="protein sequence ID" value="KAF7286489.1"/>
    <property type="molecule type" value="Genomic_DNA"/>
</dbReference>
<organism evidence="1 2">
    <name type="scientific">Rhynchophorus ferrugineus</name>
    <name type="common">Red palm weevil</name>
    <name type="synonym">Curculio ferrugineus</name>
    <dbReference type="NCBI Taxonomy" id="354439"/>
    <lineage>
        <taxon>Eukaryota</taxon>
        <taxon>Metazoa</taxon>
        <taxon>Ecdysozoa</taxon>
        <taxon>Arthropoda</taxon>
        <taxon>Hexapoda</taxon>
        <taxon>Insecta</taxon>
        <taxon>Pterygota</taxon>
        <taxon>Neoptera</taxon>
        <taxon>Endopterygota</taxon>
        <taxon>Coleoptera</taxon>
        <taxon>Polyphaga</taxon>
        <taxon>Cucujiformia</taxon>
        <taxon>Curculionidae</taxon>
        <taxon>Dryophthorinae</taxon>
        <taxon>Rhynchophorus</taxon>
    </lineage>
</organism>
<protein>
    <submittedName>
        <fullName evidence="1">Uncharacterized protein</fullName>
    </submittedName>
</protein>
<dbReference type="AlphaFoldDB" id="A0A834IU85"/>
<gene>
    <name evidence="1" type="ORF">GWI33_005127</name>
</gene>
<evidence type="ECO:0000313" key="1">
    <source>
        <dbReference type="EMBL" id="KAF7286489.1"/>
    </source>
</evidence>
<keyword evidence="2" id="KW-1185">Reference proteome</keyword>
<proteinExistence type="predicted"/>
<accession>A0A834IU85</accession>
<evidence type="ECO:0000313" key="2">
    <source>
        <dbReference type="Proteomes" id="UP000625711"/>
    </source>
</evidence>